<reference evidence="1 2" key="1">
    <citation type="journal article" date="2019" name="Genome Biol. Evol.">
        <title>Insights into the evolution of the New World diploid cottons (Gossypium, subgenus Houzingenia) based on genome sequencing.</title>
        <authorList>
            <person name="Grover C.E."/>
            <person name="Arick M.A. 2nd"/>
            <person name="Thrash A."/>
            <person name="Conover J.L."/>
            <person name="Sanders W.S."/>
            <person name="Peterson D.G."/>
            <person name="Frelichowski J.E."/>
            <person name="Scheffler J.A."/>
            <person name="Scheffler B.E."/>
            <person name="Wendel J.F."/>
        </authorList>
    </citation>
    <scope>NUCLEOTIDE SEQUENCE [LARGE SCALE GENOMIC DNA]</scope>
    <source>
        <strain evidence="1">8</strain>
        <tissue evidence="1">Leaf</tissue>
    </source>
</reference>
<evidence type="ECO:0000313" key="2">
    <source>
        <dbReference type="Proteomes" id="UP000593568"/>
    </source>
</evidence>
<dbReference type="EMBL" id="JABEZW010000006">
    <property type="protein sequence ID" value="MBA0767089.1"/>
    <property type="molecule type" value="Genomic_DNA"/>
</dbReference>
<comment type="caution">
    <text evidence="1">The sequence shown here is derived from an EMBL/GenBank/DDBJ whole genome shotgun (WGS) entry which is preliminary data.</text>
</comment>
<dbReference type="AlphaFoldDB" id="A0A7J9E242"/>
<keyword evidence="2" id="KW-1185">Reference proteome</keyword>
<dbReference type="Proteomes" id="UP000593568">
    <property type="component" value="Unassembled WGS sequence"/>
</dbReference>
<feature type="non-terminal residue" evidence="1">
    <location>
        <position position="1"/>
    </location>
</feature>
<proteinExistence type="predicted"/>
<organism evidence="1 2">
    <name type="scientific">Gossypium trilobum</name>
    <dbReference type="NCBI Taxonomy" id="34281"/>
    <lineage>
        <taxon>Eukaryota</taxon>
        <taxon>Viridiplantae</taxon>
        <taxon>Streptophyta</taxon>
        <taxon>Embryophyta</taxon>
        <taxon>Tracheophyta</taxon>
        <taxon>Spermatophyta</taxon>
        <taxon>Magnoliopsida</taxon>
        <taxon>eudicotyledons</taxon>
        <taxon>Gunneridae</taxon>
        <taxon>Pentapetalae</taxon>
        <taxon>rosids</taxon>
        <taxon>malvids</taxon>
        <taxon>Malvales</taxon>
        <taxon>Malvaceae</taxon>
        <taxon>Malvoideae</taxon>
        <taxon>Gossypium</taxon>
    </lineage>
</organism>
<sequence length="78" mass="8628">DAQFPRILCVASQSVSWFVDNQTSGIKQHLSSADFDKQCFLIILKLLKTLLCSTTAEAGEVRIIVSTAERVEKKLPSC</sequence>
<gene>
    <name evidence="1" type="ORF">Gotri_016044</name>
</gene>
<name>A0A7J9E242_9ROSI</name>
<evidence type="ECO:0000313" key="1">
    <source>
        <dbReference type="EMBL" id="MBA0767089.1"/>
    </source>
</evidence>
<accession>A0A7J9E242</accession>
<protein>
    <submittedName>
        <fullName evidence="1">Uncharacterized protein</fullName>
    </submittedName>
</protein>